<gene>
    <name evidence="16" type="primary">blaB1PEDO</name>
    <name evidence="16" type="ORF">IZT61_10505</name>
</gene>
<evidence type="ECO:0000256" key="8">
    <source>
        <dbReference type="ARBA" id="ARBA00022729"/>
    </source>
</evidence>
<feature type="signal peptide" evidence="14">
    <location>
        <begin position="1"/>
        <end position="18"/>
    </location>
</feature>
<dbReference type="InterPro" id="IPR036866">
    <property type="entry name" value="RibonucZ/Hydroxyglut_hydro"/>
</dbReference>
<dbReference type="EC" id="3.5.2.6" evidence="6 13"/>
<dbReference type="RefSeq" id="WP_196101085.1">
    <property type="nucleotide sequence ID" value="NZ_CP064939.1"/>
</dbReference>
<dbReference type="GO" id="GO:0046677">
    <property type="term" value="P:response to antibiotic"/>
    <property type="evidence" value="ECO:0007669"/>
    <property type="project" value="UniProtKB-UniRule"/>
</dbReference>
<evidence type="ECO:0000313" key="16">
    <source>
        <dbReference type="EMBL" id="QPH41648.1"/>
    </source>
</evidence>
<dbReference type="PANTHER" id="PTHR42951">
    <property type="entry name" value="METALLO-BETA-LACTAMASE DOMAIN-CONTAINING"/>
    <property type="match status" value="1"/>
</dbReference>
<evidence type="ECO:0000256" key="1">
    <source>
        <dbReference type="ARBA" id="ARBA00001526"/>
    </source>
</evidence>
<evidence type="ECO:0000313" key="17">
    <source>
        <dbReference type="Proteomes" id="UP000594759"/>
    </source>
</evidence>
<reference evidence="16 17" key="1">
    <citation type="submission" date="2020-11" db="EMBL/GenBank/DDBJ databases">
        <title>Pedobacter endophytica, an endophytic bacteria isolated form Carex pumila.</title>
        <authorList>
            <person name="Peng Y."/>
            <person name="Jiang L."/>
            <person name="Lee J."/>
        </authorList>
    </citation>
    <scope>NUCLEOTIDE SEQUENCE [LARGE SCALE GENOMIC DNA]</scope>
    <source>
        <strain evidence="16 17">JBR3-12</strain>
    </source>
</reference>
<keyword evidence="17" id="KW-1185">Reference proteome</keyword>
<keyword evidence="10 13" id="KW-0378">Hydrolase</keyword>
<dbReference type="GO" id="GO:0008270">
    <property type="term" value="F:zinc ion binding"/>
    <property type="evidence" value="ECO:0007669"/>
    <property type="project" value="InterPro"/>
</dbReference>
<comment type="subcellular location">
    <subcellularLocation>
        <location evidence="3">Periplasm</location>
    </subcellularLocation>
</comment>
<dbReference type="PANTHER" id="PTHR42951:SF4">
    <property type="entry name" value="ACYL-COENZYME A THIOESTERASE MBLAC2"/>
    <property type="match status" value="1"/>
</dbReference>
<comment type="catalytic activity">
    <reaction evidence="1 13">
        <text>a beta-lactam + H2O = a substituted beta-amino acid</text>
        <dbReference type="Rhea" id="RHEA:20401"/>
        <dbReference type="ChEBI" id="CHEBI:15377"/>
        <dbReference type="ChEBI" id="CHEBI:35627"/>
        <dbReference type="ChEBI" id="CHEBI:140347"/>
        <dbReference type="EC" id="3.5.2.6"/>
    </reaction>
</comment>
<dbReference type="SUPFAM" id="SSF56281">
    <property type="entry name" value="Metallo-hydrolase/oxidoreductase"/>
    <property type="match status" value="1"/>
</dbReference>
<evidence type="ECO:0000256" key="3">
    <source>
        <dbReference type="ARBA" id="ARBA00004418"/>
    </source>
</evidence>
<dbReference type="GO" id="GO:0042597">
    <property type="term" value="C:periplasmic space"/>
    <property type="evidence" value="ECO:0007669"/>
    <property type="project" value="UniProtKB-SubCell"/>
</dbReference>
<dbReference type="NCBIfam" id="NF012146">
    <property type="entry name" value="blaB-IND-MUS"/>
    <property type="match status" value="1"/>
</dbReference>
<dbReference type="Gene3D" id="3.60.15.10">
    <property type="entry name" value="Ribonuclease Z/Hydroxyacylglutathione hydrolase-like"/>
    <property type="match status" value="1"/>
</dbReference>
<keyword evidence="12 13" id="KW-0046">Antibiotic resistance</keyword>
<proteinExistence type="inferred from homology"/>
<dbReference type="EMBL" id="CP064939">
    <property type="protein sequence ID" value="QPH41648.1"/>
    <property type="molecule type" value="Genomic_DNA"/>
</dbReference>
<evidence type="ECO:0000256" key="6">
    <source>
        <dbReference type="ARBA" id="ARBA00012865"/>
    </source>
</evidence>
<dbReference type="Proteomes" id="UP000594759">
    <property type="component" value="Chromosome"/>
</dbReference>
<dbReference type="GO" id="GO:0008800">
    <property type="term" value="F:beta-lactamase activity"/>
    <property type="evidence" value="ECO:0007669"/>
    <property type="project" value="UniProtKB-UniRule"/>
</dbReference>
<feature type="domain" description="Metallo-beta-lactamase" evidence="15">
    <location>
        <begin position="47"/>
        <end position="217"/>
    </location>
</feature>
<dbReference type="Pfam" id="PF00753">
    <property type="entry name" value="Lactamase_B"/>
    <property type="match status" value="1"/>
</dbReference>
<accession>A0A7S9Q0R8</accession>
<dbReference type="AlphaFoldDB" id="A0A7S9Q0R8"/>
<dbReference type="NCBIfam" id="NF033088">
    <property type="entry name" value="bla_subclass_B1"/>
    <property type="match status" value="1"/>
</dbReference>
<keyword evidence="11 13" id="KW-0862">Zinc</keyword>
<evidence type="ECO:0000256" key="11">
    <source>
        <dbReference type="ARBA" id="ARBA00022833"/>
    </source>
</evidence>
<evidence type="ECO:0000256" key="7">
    <source>
        <dbReference type="ARBA" id="ARBA00022723"/>
    </source>
</evidence>
<dbReference type="PROSITE" id="PS00744">
    <property type="entry name" value="BETA_LACTAMASE_B_2"/>
    <property type="match status" value="1"/>
</dbReference>
<keyword evidence="8 14" id="KW-0732">Signal</keyword>
<comment type="similarity">
    <text evidence="4 13">Belongs to the metallo-beta-lactamase superfamily. Class-B beta-lactamase family.</text>
</comment>
<dbReference type="NCBIfam" id="NF012229">
    <property type="entry name" value="bla_class_B_core"/>
    <property type="match status" value="1"/>
</dbReference>
<evidence type="ECO:0000256" key="4">
    <source>
        <dbReference type="ARBA" id="ARBA00005250"/>
    </source>
</evidence>
<dbReference type="GO" id="GO:0017001">
    <property type="term" value="P:antibiotic catabolic process"/>
    <property type="evidence" value="ECO:0007669"/>
    <property type="project" value="InterPro"/>
</dbReference>
<evidence type="ECO:0000256" key="12">
    <source>
        <dbReference type="ARBA" id="ARBA00023251"/>
    </source>
</evidence>
<comment type="cofactor">
    <cofactor evidence="2 13">
        <name>Zn(2+)</name>
        <dbReference type="ChEBI" id="CHEBI:29105"/>
    </cofactor>
</comment>
<evidence type="ECO:0000256" key="5">
    <source>
        <dbReference type="ARBA" id="ARBA00011245"/>
    </source>
</evidence>
<evidence type="ECO:0000256" key="14">
    <source>
        <dbReference type="SAM" id="SignalP"/>
    </source>
</evidence>
<sequence length="237" mass="26527">MHYLFSFLLCLSSLVSFSQNPKIKIKHLTGDLYTYTTYNTYKGAVTDANAVYLVTNKGVVVIDAPWDATQFEPFLDSIQARHHQKVVLAIATHSHGDRAGGLAFFKSKGISTYTSKLTDEILKASKAPRAAHTFANDTTFTVGQYKINTYYAGKGHTKDNLTIWFPKDKVLFGGCLIKSTRATDLGYIAESDLAAWPKSIEKLKQKYPDTKFVVTGHDAWGNRESLAYTQKLLREKK</sequence>
<evidence type="ECO:0000256" key="10">
    <source>
        <dbReference type="ARBA" id="ARBA00022801"/>
    </source>
</evidence>
<organism evidence="16 17">
    <name type="scientific">Pedobacter endophyticus</name>
    <dbReference type="NCBI Taxonomy" id="2789740"/>
    <lineage>
        <taxon>Bacteria</taxon>
        <taxon>Pseudomonadati</taxon>
        <taxon>Bacteroidota</taxon>
        <taxon>Sphingobacteriia</taxon>
        <taxon>Sphingobacteriales</taxon>
        <taxon>Sphingobacteriaceae</taxon>
        <taxon>Pedobacter</taxon>
    </lineage>
</organism>
<dbReference type="PROSITE" id="PS00743">
    <property type="entry name" value="BETA_LACTAMASE_B_1"/>
    <property type="match status" value="1"/>
</dbReference>
<keyword evidence="9" id="KW-0574">Periplasm</keyword>
<dbReference type="InterPro" id="IPR001279">
    <property type="entry name" value="Metallo-B-lactamas"/>
</dbReference>
<evidence type="ECO:0000256" key="9">
    <source>
        <dbReference type="ARBA" id="ARBA00022764"/>
    </source>
</evidence>
<evidence type="ECO:0000256" key="13">
    <source>
        <dbReference type="RuleBase" id="RU361140"/>
    </source>
</evidence>
<name>A0A7S9Q0R8_9SPHI</name>
<dbReference type="SMART" id="SM00849">
    <property type="entry name" value="Lactamase_B"/>
    <property type="match status" value="1"/>
</dbReference>
<dbReference type="NCBIfam" id="NF000453">
    <property type="entry name" value="blaPEDO-3_fam"/>
    <property type="match status" value="1"/>
</dbReference>
<protein>
    <recommendedName>
        <fullName evidence="6 13">Beta-lactamase</fullName>
        <ecNumber evidence="6 13">3.5.2.6</ecNumber>
    </recommendedName>
</protein>
<dbReference type="KEGG" id="pex:IZT61_10505"/>
<evidence type="ECO:0000259" key="15">
    <source>
        <dbReference type="SMART" id="SM00849"/>
    </source>
</evidence>
<evidence type="ECO:0000256" key="2">
    <source>
        <dbReference type="ARBA" id="ARBA00001947"/>
    </source>
</evidence>
<keyword evidence="7 13" id="KW-0479">Metal-binding</keyword>
<dbReference type="InterPro" id="IPR001018">
    <property type="entry name" value="Beta-lactamase_class-B_CS"/>
</dbReference>
<dbReference type="InterPro" id="IPR050855">
    <property type="entry name" value="NDM-1-like"/>
</dbReference>
<dbReference type="InterPro" id="IPR058199">
    <property type="entry name" value="BlaB//VIM/IMP-1"/>
</dbReference>
<feature type="chain" id="PRO_5032638256" description="Beta-lactamase" evidence="14">
    <location>
        <begin position="19"/>
        <end position="237"/>
    </location>
</feature>
<comment type="subunit">
    <text evidence="5">Monomer.</text>
</comment>